<keyword evidence="5" id="KW-1185">Reference proteome</keyword>
<evidence type="ECO:0000313" key="4">
    <source>
        <dbReference type="EMBL" id="EMS77288.1"/>
    </source>
</evidence>
<dbReference type="AlphaFoldDB" id="S0FQE2"/>
<proteinExistence type="predicted"/>
<dbReference type="PANTHER" id="PTHR43278">
    <property type="entry name" value="NAD(P)H-DEPENDENT FMN-CONTAINING OXIDOREDUCTASE YWQN-RELATED"/>
    <property type="match status" value="1"/>
</dbReference>
<dbReference type="PANTHER" id="PTHR43278:SF4">
    <property type="entry name" value="NAD(P)H-DEPENDENT FMN-CONTAINING OXIDOREDUCTASE YWQN-RELATED"/>
    <property type="match status" value="1"/>
</dbReference>
<organism evidence="4 5">
    <name type="scientific">Desulfotignum phosphitoxidans DSM 13687</name>
    <dbReference type="NCBI Taxonomy" id="1286635"/>
    <lineage>
        <taxon>Bacteria</taxon>
        <taxon>Pseudomonadati</taxon>
        <taxon>Thermodesulfobacteriota</taxon>
        <taxon>Desulfobacteria</taxon>
        <taxon>Desulfobacterales</taxon>
        <taxon>Desulfobacteraceae</taxon>
        <taxon>Desulfotignum</taxon>
    </lineage>
</organism>
<dbReference type="InterPro" id="IPR005025">
    <property type="entry name" value="FMN_Rdtase-like_dom"/>
</dbReference>
<dbReference type="EMBL" id="APJX01000018">
    <property type="protein sequence ID" value="EMS77288.1"/>
    <property type="molecule type" value="Genomic_DNA"/>
</dbReference>
<evidence type="ECO:0000313" key="5">
    <source>
        <dbReference type="Proteomes" id="UP000014216"/>
    </source>
</evidence>
<evidence type="ECO:0000256" key="2">
    <source>
        <dbReference type="ARBA" id="ARBA00022643"/>
    </source>
</evidence>
<accession>S0FQE2</accession>
<dbReference type="OrthoDB" id="6398207at2"/>
<keyword evidence="2" id="KW-0288">FMN</keyword>
<dbReference type="SUPFAM" id="SSF52218">
    <property type="entry name" value="Flavoproteins"/>
    <property type="match status" value="1"/>
</dbReference>
<name>S0FQE2_9BACT</name>
<reference evidence="4 5" key="1">
    <citation type="journal article" date="2013" name="Genome Announc.">
        <title>Draft Genome Sequence of Desulfotignum phosphitoxidans DSM 13687 Strain FiPS-3.</title>
        <authorList>
            <person name="Poehlein A."/>
            <person name="Daniel R."/>
            <person name="Simeonova D.D."/>
        </authorList>
    </citation>
    <scope>NUCLEOTIDE SEQUENCE [LARGE SCALE GENOMIC DNA]</scope>
    <source>
        <strain evidence="4 5">DSM 13687</strain>
    </source>
</reference>
<feature type="domain" description="NADPH-dependent FMN reductase-like" evidence="3">
    <location>
        <begin position="1"/>
        <end position="132"/>
    </location>
</feature>
<protein>
    <submittedName>
        <fullName evidence="4">NADPH-dependent FMN reductase, iron-sulfur flavoprotein</fullName>
    </submittedName>
</protein>
<keyword evidence="1" id="KW-0285">Flavoprotein</keyword>
<gene>
    <name evidence="4" type="ORF">Dpo_18c00260</name>
</gene>
<dbReference type="GO" id="GO:0016491">
    <property type="term" value="F:oxidoreductase activity"/>
    <property type="evidence" value="ECO:0007669"/>
    <property type="project" value="InterPro"/>
</dbReference>
<sequence>MNILTLLGSARKKGNTATALGWVEDALTGMGHDVTRVYLHGRHLNGCMGCNQCKQVLDAPGCVQQDDVPEILAQMVAADLILYASPLYFWGASAQLKAVIDRTYSLYTRYHETDHASLLEGRRQAVLMTGAGGWDNNAEGAFTAFKRMQKPHKTHYAGEWFIGNCTTPSAMTPAIKNKALDFARQISV</sequence>
<evidence type="ECO:0000256" key="1">
    <source>
        <dbReference type="ARBA" id="ARBA00022630"/>
    </source>
</evidence>
<dbReference type="Gene3D" id="3.40.50.360">
    <property type="match status" value="1"/>
</dbReference>
<dbReference type="Pfam" id="PF03358">
    <property type="entry name" value="FMN_red"/>
    <property type="match status" value="1"/>
</dbReference>
<dbReference type="InterPro" id="IPR051796">
    <property type="entry name" value="ISF_SsuE-like"/>
</dbReference>
<dbReference type="Proteomes" id="UP000014216">
    <property type="component" value="Unassembled WGS sequence"/>
</dbReference>
<dbReference type="InterPro" id="IPR029039">
    <property type="entry name" value="Flavoprotein-like_sf"/>
</dbReference>
<dbReference type="RefSeq" id="WP_006968741.1">
    <property type="nucleotide sequence ID" value="NZ_APJX01000018.1"/>
</dbReference>
<evidence type="ECO:0000259" key="3">
    <source>
        <dbReference type="Pfam" id="PF03358"/>
    </source>
</evidence>
<comment type="caution">
    <text evidence="4">The sequence shown here is derived from an EMBL/GenBank/DDBJ whole genome shotgun (WGS) entry which is preliminary data.</text>
</comment>